<gene>
    <name evidence="1" type="ORF">WCD41_06900</name>
</gene>
<name>A0ABU8N1A8_9PSEU</name>
<evidence type="ECO:0000313" key="1">
    <source>
        <dbReference type="EMBL" id="MEJ2886175.1"/>
    </source>
</evidence>
<dbReference type="RefSeq" id="WP_337712663.1">
    <property type="nucleotide sequence ID" value="NZ_JBBEGL010000002.1"/>
</dbReference>
<protein>
    <submittedName>
        <fullName evidence="1">Uncharacterized protein</fullName>
    </submittedName>
</protein>
<keyword evidence="2" id="KW-1185">Reference proteome</keyword>
<accession>A0ABU8N1A8</accession>
<reference evidence="1 2" key="1">
    <citation type="submission" date="2024-03" db="EMBL/GenBank/DDBJ databases">
        <title>Actinomycetospora sp. OC33-EN06, a novel actinomycete isolated from wild orchid (Aerides multiflora).</title>
        <authorList>
            <person name="Suriyachadkun C."/>
        </authorList>
    </citation>
    <scope>NUCLEOTIDE SEQUENCE [LARGE SCALE GENOMIC DNA]</scope>
    <source>
        <strain evidence="1 2">OC33-EN06</strain>
    </source>
</reference>
<sequence>MSPDPVLVAGLREYLTDLGLEGPAVDEVVGGAIAAGELDS</sequence>
<dbReference type="Proteomes" id="UP001370100">
    <property type="component" value="Unassembled WGS sequence"/>
</dbReference>
<proteinExistence type="predicted"/>
<evidence type="ECO:0000313" key="2">
    <source>
        <dbReference type="Proteomes" id="UP001370100"/>
    </source>
</evidence>
<comment type="caution">
    <text evidence="1">The sequence shown here is derived from an EMBL/GenBank/DDBJ whole genome shotgun (WGS) entry which is preliminary data.</text>
</comment>
<organism evidence="1 2">
    <name type="scientific">Actinomycetospora aeridis</name>
    <dbReference type="NCBI Taxonomy" id="3129231"/>
    <lineage>
        <taxon>Bacteria</taxon>
        <taxon>Bacillati</taxon>
        <taxon>Actinomycetota</taxon>
        <taxon>Actinomycetes</taxon>
        <taxon>Pseudonocardiales</taxon>
        <taxon>Pseudonocardiaceae</taxon>
        <taxon>Actinomycetospora</taxon>
    </lineage>
</organism>
<dbReference type="EMBL" id="JBBEGL010000002">
    <property type="protein sequence ID" value="MEJ2886175.1"/>
    <property type="molecule type" value="Genomic_DNA"/>
</dbReference>